<dbReference type="GO" id="GO:0005975">
    <property type="term" value="P:carbohydrate metabolic process"/>
    <property type="evidence" value="ECO:0007669"/>
    <property type="project" value="TreeGrafter"/>
</dbReference>
<evidence type="ECO:0000256" key="1">
    <source>
        <dbReference type="SAM" id="MobiDB-lite"/>
    </source>
</evidence>
<dbReference type="InterPro" id="IPR036514">
    <property type="entry name" value="SGNH_hydro_sf"/>
</dbReference>
<evidence type="ECO:0000313" key="2">
    <source>
        <dbReference type="EMBL" id="OXM99949.1"/>
    </source>
</evidence>
<comment type="caution">
    <text evidence="2">The sequence shown here is derived from an EMBL/GenBank/DDBJ whole genome shotgun (WGS) entry which is preliminary data.</text>
</comment>
<dbReference type="RefSeq" id="WP_233133677.1">
    <property type="nucleotide sequence ID" value="NZ_NEWD01000026.1"/>
</dbReference>
<reference evidence="2 3" key="1">
    <citation type="submission" date="2017-05" db="EMBL/GenBank/DDBJ databases">
        <title>Bifidobacterium vansinderenii sp. nov.</title>
        <authorList>
            <person name="Lugli G.A."/>
            <person name="Duranti S."/>
            <person name="Mangifesta M."/>
        </authorList>
    </citation>
    <scope>NUCLEOTIDE SEQUENCE [LARGE SCALE GENOMIC DNA]</scope>
    <source>
        <strain evidence="2 3">Tam10B</strain>
    </source>
</reference>
<feature type="region of interest" description="Disordered" evidence="1">
    <location>
        <begin position="1"/>
        <end position="36"/>
    </location>
</feature>
<evidence type="ECO:0000313" key="3">
    <source>
        <dbReference type="Proteomes" id="UP000215433"/>
    </source>
</evidence>
<keyword evidence="3" id="KW-1185">Reference proteome</keyword>
<dbReference type="EMBL" id="NEWD01000026">
    <property type="protein sequence ID" value="OXM99949.1"/>
    <property type="molecule type" value="Genomic_DNA"/>
</dbReference>
<dbReference type="PANTHER" id="PTHR22901">
    <property type="entry name" value="SIALATE O-ACETYLESTERASE"/>
    <property type="match status" value="1"/>
</dbReference>
<proteinExistence type="predicted"/>
<accession>A0A229VX14</accession>
<organism evidence="2 3">
    <name type="scientific">Bifidobacterium vansinderenii</name>
    <dbReference type="NCBI Taxonomy" id="1984871"/>
    <lineage>
        <taxon>Bacteria</taxon>
        <taxon>Bacillati</taxon>
        <taxon>Actinomycetota</taxon>
        <taxon>Actinomycetes</taxon>
        <taxon>Bifidobacteriales</taxon>
        <taxon>Bifidobacteriaceae</taxon>
        <taxon>Bifidobacterium</taxon>
    </lineage>
</organism>
<dbReference type="GO" id="GO:0001681">
    <property type="term" value="F:sialate O-acetylesterase activity"/>
    <property type="evidence" value="ECO:0007669"/>
    <property type="project" value="InterPro"/>
</dbReference>
<dbReference type="InterPro" id="IPR039329">
    <property type="entry name" value="SIAE"/>
</dbReference>
<dbReference type="PANTHER" id="PTHR22901:SF0">
    <property type="entry name" value="SIALATE O-ACETYLESTERASE"/>
    <property type="match status" value="1"/>
</dbReference>
<name>A0A229VX14_9BIFI</name>
<dbReference type="SUPFAM" id="SSF52266">
    <property type="entry name" value="SGNH hydrolase"/>
    <property type="match status" value="1"/>
</dbReference>
<gene>
    <name evidence="2" type="ORF">Tam10B_1799</name>
</gene>
<protein>
    <submittedName>
        <fullName evidence="2">Sialic acidspecific 9-O-acetylesterase</fullName>
    </submittedName>
</protein>
<sequence>MAQTSIVTGPAPGSTLSDATAGDAHSAQSDSATARRNERANFSVAAVFSDHMVLQRHQPVTVFGTATPGAFITVSIALSSEESPMSSGSALTDQTGQWTITLPAMAASAAPHRLAVTDGTDAIVFDDVLIGEVWLAGGQSNMELELRNSLHPESTMAEAFDPLLRFYNTPKTGSIDLDAENASGWELCTPDAVGVMSAVGYYFASTLRNGLAAERSDDMDGVPIGIVDCYIGGTSITCWMGRARLEESEAGREYLDRYDQKVTGRDLDEMRHEWNRWQVDFNAWNANIAAAREVDPNATWETLNAQYGECPWPPPMTPFSQYRPCGAFEAMVSRVAPYTIHGVLWYQGEEDEAYCDRYRFLLGEMIDEWRGLWNDASRGNGRDISGPVHAQLPFLIVQLPRWIARTDVGRDSFHWPVIREAQMDAARTIDDVHTVVTLDCGEFDNIHPLDKQTVGERLTAMALARVYDEESVVADALRPVNGPAAATITADGADHLIVTFAHADSLHFGHYNGDALGTDVDVPLGEPIDADMLPAGESGFAVVDEHGDWHTAEARILDGHGDTDSVPSVMVWSNDVPHPQGVRYGWFSWGPAPLFNEAGLPAEPFTFSL</sequence>
<dbReference type="Proteomes" id="UP000215433">
    <property type="component" value="Unassembled WGS sequence"/>
</dbReference>
<dbReference type="AlphaFoldDB" id="A0A229VX14"/>
<dbReference type="Gene3D" id="3.40.50.1110">
    <property type="entry name" value="SGNH hydrolase"/>
    <property type="match status" value="1"/>
</dbReference>